<name>N1WBA5_9LEPT</name>
<organism evidence="1 2">
    <name type="scientific">Leptospira vanthielii serovar Holland str. Waz Holland = ATCC 700522</name>
    <dbReference type="NCBI Taxonomy" id="1218591"/>
    <lineage>
        <taxon>Bacteria</taxon>
        <taxon>Pseudomonadati</taxon>
        <taxon>Spirochaetota</taxon>
        <taxon>Spirochaetia</taxon>
        <taxon>Leptospirales</taxon>
        <taxon>Leptospiraceae</taxon>
        <taxon>Leptospira</taxon>
    </lineage>
</organism>
<gene>
    <name evidence="1" type="ORF">LEP1GSC199_4081</name>
</gene>
<dbReference type="AlphaFoldDB" id="N1WBA5"/>
<evidence type="ECO:0000313" key="1">
    <source>
        <dbReference type="EMBL" id="EMY70710.1"/>
    </source>
</evidence>
<dbReference type="Proteomes" id="UP000012227">
    <property type="component" value="Unassembled WGS sequence"/>
</dbReference>
<reference evidence="1 2" key="1">
    <citation type="submission" date="2013-03" db="EMBL/GenBank/DDBJ databases">
        <authorList>
            <person name="Harkins D.M."/>
            <person name="Durkin A.S."/>
            <person name="Brinkac L.M."/>
            <person name="Haft D.H."/>
            <person name="Selengut J.D."/>
            <person name="Sanka R."/>
            <person name="DePew J."/>
            <person name="Purushe J."/>
            <person name="Galloway R.L."/>
            <person name="Vinetz J.M."/>
            <person name="Sutton G.G."/>
            <person name="Nierman W.C."/>
            <person name="Fouts D.E."/>
        </authorList>
    </citation>
    <scope>NUCLEOTIDE SEQUENCE [LARGE SCALE GENOMIC DNA]</scope>
    <source>
        <strain evidence="1 2">Waz Holland</strain>
    </source>
</reference>
<dbReference type="STRING" id="1218591.LEP1GSC199_4081"/>
<sequence length="44" mass="4976">MTHKDLESSARMANHFPSGSPLLGIYSERLVSIPIHSLLKREQK</sequence>
<dbReference type="EMBL" id="AOGY02000027">
    <property type="protein sequence ID" value="EMY70710.1"/>
    <property type="molecule type" value="Genomic_DNA"/>
</dbReference>
<comment type="caution">
    <text evidence="1">The sequence shown here is derived from an EMBL/GenBank/DDBJ whole genome shotgun (WGS) entry which is preliminary data.</text>
</comment>
<evidence type="ECO:0000313" key="2">
    <source>
        <dbReference type="Proteomes" id="UP000012227"/>
    </source>
</evidence>
<protein>
    <submittedName>
        <fullName evidence="1">Uncharacterized protein</fullName>
    </submittedName>
</protein>
<accession>N1WBA5</accession>
<proteinExistence type="predicted"/>